<evidence type="ECO:0000313" key="2">
    <source>
        <dbReference type="EMBL" id="KJJ37838.1"/>
    </source>
</evidence>
<evidence type="ECO:0008006" key="4">
    <source>
        <dbReference type="Google" id="ProtNLM"/>
    </source>
</evidence>
<organism evidence="2 3">
    <name type="scientific">Aequorivita vladivostokensis</name>
    <dbReference type="NCBI Taxonomy" id="171194"/>
    <lineage>
        <taxon>Bacteria</taxon>
        <taxon>Pseudomonadati</taxon>
        <taxon>Bacteroidota</taxon>
        <taxon>Flavobacteriia</taxon>
        <taxon>Flavobacteriales</taxon>
        <taxon>Flavobacteriaceae</taxon>
        <taxon>Aequorivita</taxon>
    </lineage>
</organism>
<comment type="caution">
    <text evidence="2">The sequence shown here is derived from an EMBL/GenBank/DDBJ whole genome shotgun (WGS) entry which is preliminary data.</text>
</comment>
<feature type="signal peptide" evidence="1">
    <location>
        <begin position="1"/>
        <end position="19"/>
    </location>
</feature>
<sequence length="130" mass="14434">MKKAFIILTTVLFATVAQGQTLTQQDLMGTWLVSNVENTNSNPKMASAMADAVINLYADNSFEIKEKQQSGANYTYKTTTHKNATWSYNPSTQTISTTRSKMELKITQTGGKTYFTDTDSGLKFEVTKPI</sequence>
<keyword evidence="3" id="KW-1185">Reference proteome</keyword>
<dbReference type="EMBL" id="JSVU01000008">
    <property type="protein sequence ID" value="KJJ37838.1"/>
    <property type="molecule type" value="Genomic_DNA"/>
</dbReference>
<reference evidence="2 3" key="1">
    <citation type="submission" date="2014-10" db="EMBL/GenBank/DDBJ databases">
        <title>Genome sequencing of Vitellibacter vladivostokensis KMM 3516.</title>
        <authorList>
            <person name="Thevarajoo S."/>
            <person name="Selvaratnam C."/>
            <person name="Goh K.M."/>
            <person name="Chong C.S."/>
        </authorList>
    </citation>
    <scope>NUCLEOTIDE SEQUENCE [LARGE SCALE GENOMIC DNA]</scope>
    <source>
        <strain evidence="2 3">KMM 3516</strain>
    </source>
</reference>
<gene>
    <name evidence="2" type="ORF">MB09_12460</name>
</gene>
<dbReference type="Proteomes" id="UP000033497">
    <property type="component" value="Unassembled WGS sequence"/>
</dbReference>
<name>A0ABR5DGD6_9FLAO</name>
<protein>
    <recommendedName>
        <fullName evidence="4">Lipocalin-like domain-containing protein</fullName>
    </recommendedName>
</protein>
<feature type="chain" id="PRO_5047050252" description="Lipocalin-like domain-containing protein" evidence="1">
    <location>
        <begin position="20"/>
        <end position="130"/>
    </location>
</feature>
<accession>A0ABR5DGD6</accession>
<keyword evidence="1" id="KW-0732">Signal</keyword>
<evidence type="ECO:0000313" key="3">
    <source>
        <dbReference type="Proteomes" id="UP000033497"/>
    </source>
</evidence>
<dbReference type="RefSeq" id="WP_045081233.1">
    <property type="nucleotide sequence ID" value="NZ_JSVU01000008.1"/>
</dbReference>
<evidence type="ECO:0000256" key="1">
    <source>
        <dbReference type="SAM" id="SignalP"/>
    </source>
</evidence>
<proteinExistence type="predicted"/>